<dbReference type="Proteomes" id="UP000243723">
    <property type="component" value="Unassembled WGS sequence"/>
</dbReference>
<evidence type="ECO:0000313" key="9">
    <source>
        <dbReference type="EMBL" id="PSK34116.1"/>
    </source>
</evidence>
<dbReference type="EMBL" id="NHZQ01000447">
    <property type="protein sequence ID" value="PSK34116.1"/>
    <property type="molecule type" value="Genomic_DNA"/>
</dbReference>
<evidence type="ECO:0000256" key="4">
    <source>
        <dbReference type="ARBA" id="ARBA00022824"/>
    </source>
</evidence>
<keyword evidence="6 7" id="KW-0472">Membrane</keyword>
<gene>
    <name evidence="9" type="ORF">B9Z65_8442</name>
</gene>
<feature type="domain" description="EXPERA" evidence="8">
    <location>
        <begin position="10"/>
        <end position="146"/>
    </location>
</feature>
<dbReference type="PANTHER" id="PTHR31204">
    <property type="entry name" value="SIGMA INTRACELLULAR RECEPTOR 2"/>
    <property type="match status" value="1"/>
</dbReference>
<evidence type="ECO:0000256" key="6">
    <source>
        <dbReference type="ARBA" id="ARBA00023136"/>
    </source>
</evidence>
<keyword evidence="3 7" id="KW-0812">Transmembrane</keyword>
<feature type="transmembrane region" description="Helical" evidence="7">
    <location>
        <begin position="12"/>
        <end position="34"/>
    </location>
</feature>
<comment type="caution">
    <text evidence="9">The sequence shown here is derived from an EMBL/GenBank/DDBJ whole genome shotgun (WGS) entry which is preliminary data.</text>
</comment>
<dbReference type="InterPro" id="IPR051987">
    <property type="entry name" value="Sigma-2_receptor-like"/>
</dbReference>
<feature type="transmembrane region" description="Helical" evidence="7">
    <location>
        <begin position="132"/>
        <end position="151"/>
    </location>
</feature>
<sequence length="172" mass="19517">MAVSIFSRKVDLVYLVFFAIHLVVMLNVDLYPLWPSQLRPAYMTTLRQFYISTYRDQFFVSPPAWFNVYIYLELIYHVPLCLWVIPAILNNDARVPIQLLIYAVVTGVTTLTCIADFMSWKTVSAAEKVELGKLYVPYLAVSVFMGVDMLARLNAVVAGSKAPVTVGGKKRR</sequence>
<evidence type="ECO:0000256" key="5">
    <source>
        <dbReference type="ARBA" id="ARBA00022989"/>
    </source>
</evidence>
<keyword evidence="10" id="KW-1185">Reference proteome</keyword>
<dbReference type="AlphaFoldDB" id="A0A2P7YDS7"/>
<dbReference type="Pfam" id="PF05241">
    <property type="entry name" value="EBP"/>
    <property type="match status" value="1"/>
</dbReference>
<dbReference type="PANTHER" id="PTHR31204:SF1">
    <property type="entry name" value="SIGMA INTRACELLULAR RECEPTOR 2"/>
    <property type="match status" value="1"/>
</dbReference>
<evidence type="ECO:0000256" key="1">
    <source>
        <dbReference type="ARBA" id="ARBA00004477"/>
    </source>
</evidence>
<reference evidence="9 10" key="1">
    <citation type="submission" date="2017-05" db="EMBL/GenBank/DDBJ databases">
        <title>Draft genome sequence of Elsinoe australis.</title>
        <authorList>
            <person name="Cheng Q."/>
        </authorList>
    </citation>
    <scope>NUCLEOTIDE SEQUENCE [LARGE SCALE GENOMIC DNA]</scope>
    <source>
        <strain evidence="9 10">NL1</strain>
    </source>
</reference>
<dbReference type="InterPro" id="IPR033118">
    <property type="entry name" value="EXPERA"/>
</dbReference>
<dbReference type="PROSITE" id="PS51751">
    <property type="entry name" value="EXPERA"/>
    <property type="match status" value="1"/>
</dbReference>
<comment type="similarity">
    <text evidence="2">Belongs to the TMEM97/sigma-2 receptor family.</text>
</comment>
<accession>A0A2P7YDS7</accession>
<evidence type="ECO:0000256" key="2">
    <source>
        <dbReference type="ARBA" id="ARBA00009096"/>
    </source>
</evidence>
<name>A0A2P7YDS7_9PEZI</name>
<keyword evidence="4 7" id="KW-0256">Endoplasmic reticulum</keyword>
<organism evidence="9 10">
    <name type="scientific">Elsinoe australis</name>
    <dbReference type="NCBI Taxonomy" id="40998"/>
    <lineage>
        <taxon>Eukaryota</taxon>
        <taxon>Fungi</taxon>
        <taxon>Dikarya</taxon>
        <taxon>Ascomycota</taxon>
        <taxon>Pezizomycotina</taxon>
        <taxon>Dothideomycetes</taxon>
        <taxon>Dothideomycetidae</taxon>
        <taxon>Myriangiales</taxon>
        <taxon>Elsinoaceae</taxon>
        <taxon>Elsinoe</taxon>
    </lineage>
</organism>
<proteinExistence type="inferred from homology"/>
<comment type="subcellular location">
    <subcellularLocation>
        <location evidence="1">Endoplasmic reticulum membrane</location>
        <topology evidence="1">Multi-pass membrane protein</topology>
    </subcellularLocation>
</comment>
<feature type="transmembrane region" description="Helical" evidence="7">
    <location>
        <begin position="100"/>
        <end position="120"/>
    </location>
</feature>
<evidence type="ECO:0000313" key="10">
    <source>
        <dbReference type="Proteomes" id="UP000243723"/>
    </source>
</evidence>
<dbReference type="InterPro" id="IPR016964">
    <property type="entry name" value="Sigma2_recept"/>
</dbReference>
<evidence type="ECO:0000256" key="3">
    <source>
        <dbReference type="ARBA" id="ARBA00022692"/>
    </source>
</evidence>
<protein>
    <recommendedName>
        <fullName evidence="7">Efficient mitochondria targeting-associated protein 19</fullName>
    </recommendedName>
</protein>
<evidence type="ECO:0000256" key="7">
    <source>
        <dbReference type="PIRNR" id="PIRNR031032"/>
    </source>
</evidence>
<feature type="transmembrane region" description="Helical" evidence="7">
    <location>
        <begin position="68"/>
        <end position="88"/>
    </location>
</feature>
<keyword evidence="5 7" id="KW-1133">Transmembrane helix</keyword>
<dbReference type="OrthoDB" id="433124at2759"/>
<dbReference type="STRING" id="40998.A0A2P7YDS7"/>
<evidence type="ECO:0000259" key="8">
    <source>
        <dbReference type="PROSITE" id="PS51751"/>
    </source>
</evidence>
<dbReference type="PIRSF" id="PIRSF031032">
    <property type="entry name" value="TMP_97_prd"/>
    <property type="match status" value="1"/>
</dbReference>
<dbReference type="GO" id="GO:0005789">
    <property type="term" value="C:endoplasmic reticulum membrane"/>
    <property type="evidence" value="ECO:0007669"/>
    <property type="project" value="UniProtKB-SubCell"/>
</dbReference>